<organism evidence="8 9">
    <name type="scientific">Aneurinibacillus soli</name>
    <dbReference type="NCBI Taxonomy" id="1500254"/>
    <lineage>
        <taxon>Bacteria</taxon>
        <taxon>Bacillati</taxon>
        <taxon>Bacillota</taxon>
        <taxon>Bacilli</taxon>
        <taxon>Bacillales</taxon>
        <taxon>Paenibacillaceae</taxon>
        <taxon>Aneurinibacillus group</taxon>
        <taxon>Aneurinibacillus</taxon>
    </lineage>
</organism>
<keyword evidence="3" id="KW-0175">Coiled coil</keyword>
<dbReference type="Pfam" id="PF02465">
    <property type="entry name" value="FliD_N"/>
    <property type="match status" value="1"/>
</dbReference>
<feature type="domain" description="Flagellar hook-associated protein 2 C-terminal" evidence="7">
    <location>
        <begin position="471"/>
        <end position="819"/>
    </location>
</feature>
<dbReference type="RefSeq" id="WP_096463604.1">
    <property type="nucleotide sequence ID" value="NZ_AP017312.1"/>
</dbReference>
<dbReference type="GO" id="GO:0009421">
    <property type="term" value="C:bacterial-type flagellum filament cap"/>
    <property type="evidence" value="ECO:0007669"/>
    <property type="project" value="InterPro"/>
</dbReference>
<accession>A0A0U5B4H4</accession>
<proteinExistence type="inferred from homology"/>
<keyword evidence="9" id="KW-1185">Reference proteome</keyword>
<keyword evidence="8" id="KW-0966">Cell projection</keyword>
<keyword evidence="8" id="KW-0969">Cilium</keyword>
<keyword evidence="5" id="KW-0964">Secreted</keyword>
<evidence type="ECO:0000313" key="9">
    <source>
        <dbReference type="Proteomes" id="UP000217696"/>
    </source>
</evidence>
<dbReference type="PANTHER" id="PTHR30288">
    <property type="entry name" value="FLAGELLAR CAP/ASSEMBLY PROTEIN FLID"/>
    <property type="match status" value="1"/>
</dbReference>
<evidence type="ECO:0000259" key="7">
    <source>
        <dbReference type="Pfam" id="PF07195"/>
    </source>
</evidence>
<evidence type="ECO:0000256" key="2">
    <source>
        <dbReference type="ARBA" id="ARBA00011255"/>
    </source>
</evidence>
<dbReference type="Proteomes" id="UP000217696">
    <property type="component" value="Chromosome"/>
</dbReference>
<evidence type="ECO:0000259" key="6">
    <source>
        <dbReference type="Pfam" id="PF02465"/>
    </source>
</evidence>
<comment type="subcellular location">
    <subcellularLocation>
        <location evidence="5">Secreted</location>
    </subcellularLocation>
    <subcellularLocation>
        <location evidence="5">Bacterial flagellum</location>
    </subcellularLocation>
</comment>
<sequence length="833" mass="89030">MASFTSLTRISGLNSGMDTESLVKKLMDAESIRYNKMKQDQQKLTWQSDAYRQWNTDLFSFRSTVSDMKFSRNYNTFSTTSSNPDAVVATAGPDAIDGIHTIKVSQLAASATVKATGVKFDVTKSLGDTSQGSPLAANDKLTISTTDGQGVSHTAQIDIKTTDKIGDVVNALNAAKDTDGKSLGIQAMYDSNLQQFIIKTKSTGAKTSINITGNDATLSTFGLQNSSRYASLQDTNATNATLKLNIDSTSFSADMLAISTKDSQGKVSTAQIKIEANYTVNDVLNAFNSAKDSNGNALGIQATYDSGSKQLTIKTNEVGAQTSLSITGTKDVSGTTLDALGLKDASDMQSINGIDPKMTVPVPKIVSGTPLNLADKLTITATDSKGMLHTAKIDIKATDTIEDIMTTLSSAKDSAGNSLGIQATYDGASKQLVITGGNTKLGITGSNASLVALGLKDPASPVSTISTTGVDSVITSDGSTVTQSSNSVTLFGVNYTLKQADDTKDITVNVARDYDAAVKNIKDFIGKYNDMLDKVYKAMSESVDKNYQPLTDDQRQAMNQDQIKQWEDRAKSGLLHNDTILSTLYNKLRSDTFSTVDNGSVYNSLAAVGIKSNGYLDRGKLTVDETKLREALQNDPEAVRTLFTQSKNAWKSANQVDDTARGLNSVKFSVGSASYTVTLDPNDTTSKVAEKINDYAKSKNISVQASYDSGTKLFSISSSLGQDFQFTDGASVLGNLQDVSGGQKGIVNRMYDSFYSAFQSTIQKAGLSTSDKADQSVVGKLLKDINKRISDEKTRLTNVENSYYSKFTAMEKALSQYNSQSSALMQQLGLGGK</sequence>
<evidence type="ECO:0000256" key="5">
    <source>
        <dbReference type="RuleBase" id="RU362066"/>
    </source>
</evidence>
<dbReference type="GO" id="GO:0071973">
    <property type="term" value="P:bacterial-type flagellum-dependent cell motility"/>
    <property type="evidence" value="ECO:0007669"/>
    <property type="project" value="TreeGrafter"/>
</dbReference>
<evidence type="ECO:0000313" key="8">
    <source>
        <dbReference type="EMBL" id="BAU26566.1"/>
    </source>
</evidence>
<dbReference type="Pfam" id="PF07195">
    <property type="entry name" value="FliD_C"/>
    <property type="match status" value="1"/>
</dbReference>
<comment type="subunit">
    <text evidence="2 5">Homopentamer.</text>
</comment>
<dbReference type="OrthoDB" id="9776025at2"/>
<dbReference type="KEGG" id="asoc:CB4_00693"/>
<dbReference type="InterPro" id="IPR040026">
    <property type="entry name" value="FliD"/>
</dbReference>
<comment type="similarity">
    <text evidence="1 5">Belongs to the FliD family.</text>
</comment>
<evidence type="ECO:0000256" key="3">
    <source>
        <dbReference type="ARBA" id="ARBA00023054"/>
    </source>
</evidence>
<comment type="function">
    <text evidence="5">Required for morphogenesis and for the elongation of the flagellar filament by facilitating polymerization of the flagellin monomers at the tip of growing filament. Forms a capping structure, which prevents flagellin subunits (transported through the central channel of the flagellum) from leaking out without polymerization at the distal end.</text>
</comment>
<dbReference type="AlphaFoldDB" id="A0A0U5B4H4"/>
<dbReference type="PANTHER" id="PTHR30288:SF0">
    <property type="entry name" value="FLAGELLAR HOOK-ASSOCIATED PROTEIN 2"/>
    <property type="match status" value="1"/>
</dbReference>
<dbReference type="GO" id="GO:0005576">
    <property type="term" value="C:extracellular region"/>
    <property type="evidence" value="ECO:0007669"/>
    <property type="project" value="UniProtKB-SubCell"/>
</dbReference>
<dbReference type="InterPro" id="IPR003481">
    <property type="entry name" value="FliD_N"/>
</dbReference>
<keyword evidence="8" id="KW-0282">Flagellum</keyword>
<gene>
    <name evidence="8" type="ORF">CB4_00693</name>
</gene>
<dbReference type="GO" id="GO:0009424">
    <property type="term" value="C:bacterial-type flagellum hook"/>
    <property type="evidence" value="ECO:0007669"/>
    <property type="project" value="UniProtKB-UniRule"/>
</dbReference>
<evidence type="ECO:0000256" key="1">
    <source>
        <dbReference type="ARBA" id="ARBA00009764"/>
    </source>
</evidence>
<evidence type="ECO:0000256" key="4">
    <source>
        <dbReference type="ARBA" id="ARBA00023143"/>
    </source>
</evidence>
<reference evidence="8 9" key="1">
    <citation type="submission" date="2015-12" db="EMBL/GenBank/DDBJ databases">
        <title>Genome sequence of Aneurinibacillus soli.</title>
        <authorList>
            <person name="Lee J.S."/>
            <person name="Lee K.C."/>
            <person name="Kim K.K."/>
            <person name="Lee B.W."/>
        </authorList>
    </citation>
    <scope>NUCLEOTIDE SEQUENCE [LARGE SCALE GENOMIC DNA]</scope>
    <source>
        <strain evidence="8 9">CB4</strain>
    </source>
</reference>
<feature type="domain" description="Flagellar hook-associated protein 2 N-terminal" evidence="6">
    <location>
        <begin position="15"/>
        <end position="110"/>
    </location>
</feature>
<dbReference type="GO" id="GO:0007155">
    <property type="term" value="P:cell adhesion"/>
    <property type="evidence" value="ECO:0007669"/>
    <property type="project" value="InterPro"/>
</dbReference>
<dbReference type="InterPro" id="IPR010809">
    <property type="entry name" value="FliD_C"/>
</dbReference>
<name>A0A0U5B4H4_9BACL</name>
<dbReference type="EMBL" id="AP017312">
    <property type="protein sequence ID" value="BAU26566.1"/>
    <property type="molecule type" value="Genomic_DNA"/>
</dbReference>
<keyword evidence="4 5" id="KW-0975">Bacterial flagellum</keyword>
<protein>
    <recommendedName>
        <fullName evidence="5">Flagellar hook-associated protein 2</fullName>
        <shortName evidence="5">HAP2</shortName>
    </recommendedName>
    <alternativeName>
        <fullName evidence="5">Flagellar cap protein</fullName>
    </alternativeName>
</protein>